<feature type="domain" description="Thiamine phosphate synthase/TenI" evidence="3">
    <location>
        <begin position="3"/>
        <end position="174"/>
    </location>
</feature>
<dbReference type="AlphaFoldDB" id="A0A0E9M258"/>
<dbReference type="PANTHER" id="PTHR20857:SF15">
    <property type="entry name" value="THIAMINE-PHOSPHATE SYNTHASE"/>
    <property type="match status" value="1"/>
</dbReference>
<accession>A0A0E9M258</accession>
<dbReference type="RefSeq" id="WP_062127585.1">
    <property type="nucleotide sequence ID" value="NZ_BAZW01000048.1"/>
</dbReference>
<dbReference type="GO" id="GO:0005737">
    <property type="term" value="C:cytoplasm"/>
    <property type="evidence" value="ECO:0007669"/>
    <property type="project" value="TreeGrafter"/>
</dbReference>
<dbReference type="Proteomes" id="UP000032900">
    <property type="component" value="Unassembled WGS sequence"/>
</dbReference>
<dbReference type="Gene3D" id="3.20.20.70">
    <property type="entry name" value="Aldolase class I"/>
    <property type="match status" value="1"/>
</dbReference>
<gene>
    <name evidence="4" type="ORF">JCM15548_13819</name>
</gene>
<dbReference type="CDD" id="cd00564">
    <property type="entry name" value="TMP_TenI"/>
    <property type="match status" value="1"/>
</dbReference>
<dbReference type="InterPro" id="IPR013785">
    <property type="entry name" value="Aldolase_TIM"/>
</dbReference>
<keyword evidence="2" id="KW-0784">Thiamine biosynthesis</keyword>
<keyword evidence="5" id="KW-1185">Reference proteome</keyword>
<comment type="pathway">
    <text evidence="1">Cofactor biosynthesis; thiamine diphosphate biosynthesis.</text>
</comment>
<evidence type="ECO:0000313" key="5">
    <source>
        <dbReference type="Proteomes" id="UP000032900"/>
    </source>
</evidence>
<dbReference type="SUPFAM" id="SSF51391">
    <property type="entry name" value="Thiamin phosphate synthase"/>
    <property type="match status" value="1"/>
</dbReference>
<evidence type="ECO:0000313" key="4">
    <source>
        <dbReference type="EMBL" id="GAO31456.1"/>
    </source>
</evidence>
<dbReference type="EMBL" id="BAZW01000048">
    <property type="protein sequence ID" value="GAO31456.1"/>
    <property type="molecule type" value="Genomic_DNA"/>
</dbReference>
<dbReference type="PANTHER" id="PTHR20857">
    <property type="entry name" value="THIAMINE-PHOSPHATE PYROPHOSPHORYLASE"/>
    <property type="match status" value="1"/>
</dbReference>
<name>A0A0E9M258_9BACT</name>
<reference evidence="4 5" key="1">
    <citation type="journal article" date="2015" name="Microbes Environ.">
        <title>Distribution and evolution of nitrogen fixation genes in the phylum bacteroidetes.</title>
        <authorList>
            <person name="Inoue J."/>
            <person name="Oshima K."/>
            <person name="Suda W."/>
            <person name="Sakamoto M."/>
            <person name="Iino T."/>
            <person name="Noda S."/>
            <person name="Hongoh Y."/>
            <person name="Hattori M."/>
            <person name="Ohkuma M."/>
        </authorList>
    </citation>
    <scope>NUCLEOTIDE SEQUENCE [LARGE SCALE GENOMIC DNA]</scope>
    <source>
        <strain evidence="4">JCM 15548</strain>
    </source>
</reference>
<evidence type="ECO:0000259" key="3">
    <source>
        <dbReference type="Pfam" id="PF02581"/>
    </source>
</evidence>
<dbReference type="InterPro" id="IPR036206">
    <property type="entry name" value="ThiamineP_synth_sf"/>
</dbReference>
<dbReference type="Pfam" id="PF02581">
    <property type="entry name" value="TMP-TENI"/>
    <property type="match status" value="1"/>
</dbReference>
<comment type="caution">
    <text evidence="4">The sequence shown here is derived from an EMBL/GenBank/DDBJ whole genome shotgun (WGS) entry which is preliminary data.</text>
</comment>
<sequence>MLIAITQPSLLKQEALAIEALLKAGVDYVHVRKPGYVSEEVRALLNAVPEPGRPCLSVHYHHQAARRSGVGGLHRTKGFAVTDGKGCRVSASCHSLAEVKALTLADCQYVFLSPVFDSISKKGYASAFSKASLSEFLSHKETDMPAVVALGGITKDNVGAVRQMGFDGAALLGALWVVQKGVVDVPATVERFFEIQEQWKTVYQ</sequence>
<dbReference type="GO" id="GO:0009228">
    <property type="term" value="P:thiamine biosynthetic process"/>
    <property type="evidence" value="ECO:0007669"/>
    <property type="project" value="UniProtKB-KW"/>
</dbReference>
<organism evidence="4 5">
    <name type="scientific">Geofilum rubicundum JCM 15548</name>
    <dbReference type="NCBI Taxonomy" id="1236989"/>
    <lineage>
        <taxon>Bacteria</taxon>
        <taxon>Pseudomonadati</taxon>
        <taxon>Bacteroidota</taxon>
        <taxon>Bacteroidia</taxon>
        <taxon>Marinilabiliales</taxon>
        <taxon>Marinilabiliaceae</taxon>
        <taxon>Geofilum</taxon>
    </lineage>
</organism>
<dbReference type="STRING" id="1236989.JCM15548_13819"/>
<dbReference type="GO" id="GO:0004789">
    <property type="term" value="F:thiamine-phosphate diphosphorylase activity"/>
    <property type="evidence" value="ECO:0007669"/>
    <property type="project" value="TreeGrafter"/>
</dbReference>
<proteinExistence type="predicted"/>
<evidence type="ECO:0000256" key="2">
    <source>
        <dbReference type="ARBA" id="ARBA00022977"/>
    </source>
</evidence>
<evidence type="ECO:0000256" key="1">
    <source>
        <dbReference type="ARBA" id="ARBA00004948"/>
    </source>
</evidence>
<dbReference type="InterPro" id="IPR022998">
    <property type="entry name" value="ThiamineP_synth_TenI"/>
</dbReference>
<dbReference type="OrthoDB" id="194683at2"/>
<protein>
    <submittedName>
        <fullName evidence="4">Thiamin-phosphate pyrophosphorylase</fullName>
    </submittedName>
</protein>